<evidence type="ECO:0000256" key="2">
    <source>
        <dbReference type="ARBA" id="ARBA00022842"/>
    </source>
</evidence>
<name>A0A8K0I3G7_COCNU</name>
<dbReference type="Proteomes" id="UP000797356">
    <property type="component" value="Chromosome 3"/>
</dbReference>
<organism evidence="5 6">
    <name type="scientific">Cocos nucifera</name>
    <name type="common">Coconut palm</name>
    <dbReference type="NCBI Taxonomy" id="13894"/>
    <lineage>
        <taxon>Eukaryota</taxon>
        <taxon>Viridiplantae</taxon>
        <taxon>Streptophyta</taxon>
        <taxon>Embryophyta</taxon>
        <taxon>Tracheophyta</taxon>
        <taxon>Spermatophyta</taxon>
        <taxon>Magnoliopsida</taxon>
        <taxon>Liliopsida</taxon>
        <taxon>Arecaceae</taxon>
        <taxon>Arecoideae</taxon>
        <taxon>Cocoseae</taxon>
        <taxon>Attaleinae</taxon>
        <taxon>Cocos</taxon>
    </lineage>
</organism>
<evidence type="ECO:0000313" key="6">
    <source>
        <dbReference type="Proteomes" id="UP000797356"/>
    </source>
</evidence>
<keyword evidence="1" id="KW-0479">Metal-binding</keyword>
<dbReference type="InterPro" id="IPR045244">
    <property type="entry name" value="PGM"/>
</dbReference>
<evidence type="ECO:0000256" key="1">
    <source>
        <dbReference type="ARBA" id="ARBA00022723"/>
    </source>
</evidence>
<comment type="caution">
    <text evidence="5">The sequence shown here is derived from an EMBL/GenBank/DDBJ whole genome shotgun (WGS) entry which is preliminary data.</text>
</comment>
<dbReference type="PANTHER" id="PTHR22573:SF2">
    <property type="entry name" value="PHOSPHOGLUCOMUTASE"/>
    <property type="match status" value="1"/>
</dbReference>
<proteinExistence type="predicted"/>
<accession>A0A8K0I3G7</accession>
<dbReference type="PANTHER" id="PTHR22573">
    <property type="entry name" value="PHOSPHOHEXOMUTASE FAMILY MEMBER"/>
    <property type="match status" value="1"/>
</dbReference>
<reference evidence="5" key="2">
    <citation type="submission" date="2019-07" db="EMBL/GenBank/DDBJ databases">
        <authorList>
            <person name="Yang Y."/>
            <person name="Bocs S."/>
            <person name="Baudouin L."/>
        </authorList>
    </citation>
    <scope>NUCLEOTIDE SEQUENCE</scope>
    <source>
        <tissue evidence="5">Spear leaf of Hainan Tall coconut</tissue>
    </source>
</reference>
<keyword evidence="6" id="KW-1185">Reference proteome</keyword>
<dbReference type="AlphaFoldDB" id="A0A8K0I3G7"/>
<dbReference type="GO" id="GO:0005975">
    <property type="term" value="P:carbohydrate metabolic process"/>
    <property type="evidence" value="ECO:0007669"/>
    <property type="project" value="InterPro"/>
</dbReference>
<keyword evidence="3" id="KW-0413">Isomerase</keyword>
<evidence type="ECO:0000313" key="5">
    <source>
        <dbReference type="EMBL" id="KAG1334861.1"/>
    </source>
</evidence>
<dbReference type="GO" id="GO:0004614">
    <property type="term" value="F:phosphoglucomutase activity"/>
    <property type="evidence" value="ECO:0007669"/>
    <property type="project" value="InterPro"/>
</dbReference>
<dbReference type="OrthoDB" id="2291at2759"/>
<reference evidence="5" key="1">
    <citation type="journal article" date="2017" name="Gigascience">
        <title>The genome draft of coconut (Cocos nucifera).</title>
        <authorList>
            <person name="Xiao Y."/>
            <person name="Xu P."/>
            <person name="Fan H."/>
            <person name="Baudouin L."/>
            <person name="Xia W."/>
            <person name="Bocs S."/>
            <person name="Xu J."/>
            <person name="Li Q."/>
            <person name="Guo A."/>
            <person name="Zhou L."/>
            <person name="Li J."/>
            <person name="Wu Y."/>
            <person name="Ma Z."/>
            <person name="Armero A."/>
            <person name="Issali A.E."/>
            <person name="Liu N."/>
            <person name="Peng M."/>
            <person name="Yang Y."/>
        </authorList>
    </citation>
    <scope>NUCLEOTIDE SEQUENCE</scope>
    <source>
        <tissue evidence="5">Spear leaf of Hainan Tall coconut</tissue>
    </source>
</reference>
<gene>
    <name evidence="5" type="ORF">COCNU_03G009800</name>
</gene>
<protein>
    <submittedName>
        <fullName evidence="5">Putative Phosphoglucomutase, cytoplasmic 1</fullName>
    </submittedName>
</protein>
<dbReference type="GO" id="GO:0005829">
    <property type="term" value="C:cytosol"/>
    <property type="evidence" value="ECO:0007669"/>
    <property type="project" value="TreeGrafter"/>
</dbReference>
<evidence type="ECO:0000256" key="4">
    <source>
        <dbReference type="SAM" id="MobiDB-lite"/>
    </source>
</evidence>
<dbReference type="GO" id="GO:0046872">
    <property type="term" value="F:metal ion binding"/>
    <property type="evidence" value="ECO:0007669"/>
    <property type="project" value="UniProtKB-KW"/>
</dbReference>
<dbReference type="EMBL" id="CM017874">
    <property type="protein sequence ID" value="KAG1334861.1"/>
    <property type="molecule type" value="Genomic_DNA"/>
</dbReference>
<feature type="region of interest" description="Disordered" evidence="4">
    <location>
        <begin position="1"/>
        <end position="21"/>
    </location>
</feature>
<sequence length="85" mass="9314">MVMFTVTRKETTPFEGQKSQLEGSRKMDFGIKYNMKNDGPAPDAVADKIFANTKIIKEYLIAEDIPDVNVSVIGVSSSDGPEGPF</sequence>
<evidence type="ECO:0000256" key="3">
    <source>
        <dbReference type="ARBA" id="ARBA00023235"/>
    </source>
</evidence>
<dbReference type="Gene3D" id="3.40.120.10">
    <property type="entry name" value="Alpha-D-Glucose-1,6-Bisphosphate, subunit A, domain 3"/>
    <property type="match status" value="1"/>
</dbReference>
<keyword evidence="2" id="KW-0460">Magnesium</keyword>